<accession>A0A6S7HR21</accession>
<evidence type="ECO:0000313" key="3">
    <source>
        <dbReference type="Proteomes" id="UP001152795"/>
    </source>
</evidence>
<dbReference type="Proteomes" id="UP001152795">
    <property type="component" value="Unassembled WGS sequence"/>
</dbReference>
<dbReference type="OrthoDB" id="10407484at2759"/>
<evidence type="ECO:0000256" key="1">
    <source>
        <dbReference type="PROSITE-ProRule" id="PRU00122"/>
    </source>
</evidence>
<dbReference type="InterPro" id="IPR001791">
    <property type="entry name" value="Laminin_G"/>
</dbReference>
<proteinExistence type="predicted"/>
<dbReference type="Pfam" id="PF02210">
    <property type="entry name" value="Laminin_G_2"/>
    <property type="match status" value="1"/>
</dbReference>
<dbReference type="InterPro" id="IPR013320">
    <property type="entry name" value="ConA-like_dom_sf"/>
</dbReference>
<dbReference type="SUPFAM" id="SSF49899">
    <property type="entry name" value="Concanavalin A-like lectins/glucanases"/>
    <property type="match status" value="1"/>
</dbReference>
<comment type="caution">
    <text evidence="2">The sequence shown here is derived from an EMBL/GenBank/DDBJ whole genome shotgun (WGS) entry which is preliminary data.</text>
</comment>
<organism evidence="2 3">
    <name type="scientific">Paramuricea clavata</name>
    <name type="common">Red gorgonian</name>
    <name type="synonym">Violescent sea-whip</name>
    <dbReference type="NCBI Taxonomy" id="317549"/>
    <lineage>
        <taxon>Eukaryota</taxon>
        <taxon>Metazoa</taxon>
        <taxon>Cnidaria</taxon>
        <taxon>Anthozoa</taxon>
        <taxon>Octocorallia</taxon>
        <taxon>Malacalcyonacea</taxon>
        <taxon>Plexauridae</taxon>
        <taxon>Paramuricea</taxon>
    </lineage>
</organism>
<dbReference type="Gene3D" id="2.60.120.200">
    <property type="match status" value="1"/>
</dbReference>
<dbReference type="AlphaFoldDB" id="A0A6S7HR21"/>
<gene>
    <name evidence="2" type="ORF">PACLA_8A005160</name>
</gene>
<protein>
    <submittedName>
        <fullName evidence="2">Uncharacterized protein</fullName>
    </submittedName>
</protein>
<comment type="caution">
    <text evidence="1">Lacks conserved residue(s) required for the propagation of feature annotation.</text>
</comment>
<dbReference type="SMART" id="SM00282">
    <property type="entry name" value="LamG"/>
    <property type="match status" value="1"/>
</dbReference>
<dbReference type="EMBL" id="CACRXK020005970">
    <property type="protein sequence ID" value="CAB4007954.1"/>
    <property type="molecule type" value="Genomic_DNA"/>
</dbReference>
<sequence length="311" mass="33747">MALASCLIQLAAMVVTFNGQNSLVNITGPALSDDISSMIVQFKTTQSNSQITATMSGNQSFAINIKSGILKLEYDFNQTGNGSIDIGLVNTNKWFLLNITSNVSFTHIYLSESDVSITTTCASKFTASKNITLLGQEFSNLLKTSGFKIGGLTDDKSLKSFEGCIGLFSLNNHVIDLLNMSKDSQPFKRKIMGTSKGCQCGSNPCVNGVYVWDGTKGKCDCKCSLGYHGEFCNQTMREVSEEDDVDSEFIYIVVGVAVGVLLLVTLVVCVVVYIKRTSSSVFGVYNPKSQEQIQGQQMNTAFTLPIPEKLI</sequence>
<reference evidence="2" key="1">
    <citation type="submission" date="2020-04" db="EMBL/GenBank/DDBJ databases">
        <authorList>
            <person name="Alioto T."/>
            <person name="Alioto T."/>
            <person name="Gomez Garrido J."/>
        </authorList>
    </citation>
    <scope>NUCLEOTIDE SEQUENCE</scope>
    <source>
        <strain evidence="2">A484AB</strain>
    </source>
</reference>
<name>A0A6S7HR21_PARCT</name>
<dbReference type="PROSITE" id="PS50025">
    <property type="entry name" value="LAM_G_DOMAIN"/>
    <property type="match status" value="1"/>
</dbReference>
<keyword evidence="3" id="KW-1185">Reference proteome</keyword>
<evidence type="ECO:0000313" key="2">
    <source>
        <dbReference type="EMBL" id="CAB4007954.1"/>
    </source>
</evidence>